<dbReference type="InterPro" id="IPR027417">
    <property type="entry name" value="P-loop_NTPase"/>
</dbReference>
<comment type="caution">
    <text evidence="4">The sequence shown here is derived from an EMBL/GenBank/DDBJ whole genome shotgun (WGS) entry which is preliminary data.</text>
</comment>
<dbReference type="InterPro" id="IPR036388">
    <property type="entry name" value="WH-like_DNA-bd_sf"/>
</dbReference>
<keyword evidence="1" id="KW-0547">Nucleotide-binding</keyword>
<dbReference type="InterPro" id="IPR016032">
    <property type="entry name" value="Sig_transdc_resp-reg_C-effctor"/>
</dbReference>
<dbReference type="SUPFAM" id="SSF46894">
    <property type="entry name" value="C-terminal effector domain of the bipartite response regulators"/>
    <property type="match status" value="1"/>
</dbReference>
<dbReference type="Gene3D" id="1.10.10.10">
    <property type="entry name" value="Winged helix-like DNA-binding domain superfamily/Winged helix DNA-binding domain"/>
    <property type="match status" value="1"/>
</dbReference>
<dbReference type="InterPro" id="IPR011990">
    <property type="entry name" value="TPR-like_helical_dom_sf"/>
</dbReference>
<dbReference type="GO" id="GO:0003677">
    <property type="term" value="F:DNA binding"/>
    <property type="evidence" value="ECO:0007669"/>
    <property type="project" value="InterPro"/>
</dbReference>
<dbReference type="GO" id="GO:0005737">
    <property type="term" value="C:cytoplasm"/>
    <property type="evidence" value="ECO:0007669"/>
    <property type="project" value="TreeGrafter"/>
</dbReference>
<dbReference type="EMBL" id="VDFQ02000003">
    <property type="protein sequence ID" value="KAA1422666.1"/>
    <property type="molecule type" value="Genomic_DNA"/>
</dbReference>
<keyword evidence="2" id="KW-0067">ATP-binding</keyword>
<dbReference type="CDD" id="cd06170">
    <property type="entry name" value="LuxR_C_like"/>
    <property type="match status" value="1"/>
</dbReference>
<protein>
    <submittedName>
        <fullName evidence="4">AAA family ATPase</fullName>
    </submittedName>
</protein>
<name>A0A5Q6RXG2_9ACTN</name>
<dbReference type="Proteomes" id="UP000307768">
    <property type="component" value="Unassembled WGS sequence"/>
</dbReference>
<gene>
    <name evidence="4" type="ORF">FE697_010800</name>
</gene>
<reference evidence="4 5" key="1">
    <citation type="submission" date="2019-09" db="EMBL/GenBank/DDBJ databases">
        <title>Mumia zhuanghuii sp. nov. isolated from the intestinal contents of plateau pika (Ochotona curzoniae) in the Qinghai-Tibet plateau of China.</title>
        <authorList>
            <person name="Tian Z."/>
        </authorList>
    </citation>
    <scope>NUCLEOTIDE SEQUENCE [LARGE SCALE GENOMIC DNA]</scope>
    <source>
        <strain evidence="5">350</strain>
    </source>
</reference>
<dbReference type="Pfam" id="PF13191">
    <property type="entry name" value="AAA_16"/>
    <property type="match status" value="1"/>
</dbReference>
<evidence type="ECO:0000313" key="4">
    <source>
        <dbReference type="EMBL" id="KAA1422666.1"/>
    </source>
</evidence>
<dbReference type="SUPFAM" id="SSF48452">
    <property type="entry name" value="TPR-like"/>
    <property type="match status" value="1"/>
</dbReference>
<accession>A0A5Q6RXG2</accession>
<sequence>MADQGPGALWTGYIRGMLVGRARETSAMLTLLERARHGTSGAVVVLGEAGIGKSTLLAQAVDAAAPDIRVLATSGAVPERELPFAGLAQLLRPILGHLDTLPAVQSEALAQALALRAGGRGEAPTGPGERFAISAATLGLVSRAAEDEPLLLLVDDLHHLDRPSVDAILFTARRLLTDAVAVVVAARVGEGVDDLVADLDTIELGGLSREECSTLVATRGLSSTQVERLHVVSGGNPLAALEMARTPDLLARDPGTMPVPRLIEEAFAGRLDALAPQARTAMTVAALAGDVDLGTIARACVAAGCALSDLGEAENAELIEVDPDRVRFLHPLMRASLVQATEPSVRRRLHRTIAGALPPGDLDRRALHLSASTIGPDAEVAAVLDAATASAAQRRAYAVASGWGERAAHASDDPEERARRLVAAGEHAWLGGLADRALEIFGEAVASAPTDATHRRALALRGVVSARCGSLVEARDLLLEASAPIAVDDPDTAVLLLAEAAYACVYLCDAAAARTVIARLDGVQDRTEHDRSRIIGDLAGGIARVIVGEGDEGAERIRRAVSASGAGDLLEDPRWRAWGLLGPMWLRESGDARALVEAVVNDARGQAAVGTLPFLLFHAARDDAATDRWTSAEAAYREAIALARESGQRTDEAIAHAGLAWLLARRGREDEMRAVAQEAERLCVRSRLNFGKTWLRFAWGDLAAGLGQHEVAVGQYRDQQALVRRLGVDDADLSPAPELVDCLVRVGDATTARTEAEAFERLAEAKGQPWARARAHRAVALAGIDPEERYAAALAEHAHSPDAYERARTQLAYGAYLRRERRPSEARDVLREAVATFDRLTAAPWAEQASAELAASGERVQRRAVGAEQPLTPQEIQVARLLGDGRTTREAAAALFLSPKTVEYHLRHVYIKLGISTRAELAARLSEDAELRRSAG</sequence>
<dbReference type="SUPFAM" id="SSF52540">
    <property type="entry name" value="P-loop containing nucleoside triphosphate hydrolases"/>
    <property type="match status" value="1"/>
</dbReference>
<evidence type="ECO:0000259" key="3">
    <source>
        <dbReference type="PROSITE" id="PS50043"/>
    </source>
</evidence>
<dbReference type="GO" id="GO:0005524">
    <property type="term" value="F:ATP binding"/>
    <property type="evidence" value="ECO:0007669"/>
    <property type="project" value="UniProtKB-KW"/>
</dbReference>
<dbReference type="Pfam" id="PF00196">
    <property type="entry name" value="GerE"/>
    <property type="match status" value="1"/>
</dbReference>
<dbReference type="Gene3D" id="1.25.40.10">
    <property type="entry name" value="Tetratricopeptide repeat domain"/>
    <property type="match status" value="1"/>
</dbReference>
<feature type="domain" description="HTH luxR-type" evidence="3">
    <location>
        <begin position="864"/>
        <end position="929"/>
    </location>
</feature>
<evidence type="ECO:0000256" key="1">
    <source>
        <dbReference type="ARBA" id="ARBA00022741"/>
    </source>
</evidence>
<dbReference type="SMART" id="SM00421">
    <property type="entry name" value="HTH_LUXR"/>
    <property type="match status" value="1"/>
</dbReference>
<evidence type="ECO:0000313" key="5">
    <source>
        <dbReference type="Proteomes" id="UP000307768"/>
    </source>
</evidence>
<dbReference type="InterPro" id="IPR041664">
    <property type="entry name" value="AAA_16"/>
</dbReference>
<dbReference type="PANTHER" id="PTHR16305:SF35">
    <property type="entry name" value="TRANSCRIPTIONAL ACTIVATOR DOMAIN"/>
    <property type="match status" value="1"/>
</dbReference>
<dbReference type="PANTHER" id="PTHR16305">
    <property type="entry name" value="TESTICULAR SOLUBLE ADENYLYL CYCLASE"/>
    <property type="match status" value="1"/>
</dbReference>
<proteinExistence type="predicted"/>
<organism evidence="4 5">
    <name type="scientific">Mumia zhuanghuii</name>
    <dbReference type="NCBI Taxonomy" id="2585211"/>
    <lineage>
        <taxon>Bacteria</taxon>
        <taxon>Bacillati</taxon>
        <taxon>Actinomycetota</taxon>
        <taxon>Actinomycetes</taxon>
        <taxon>Propionibacteriales</taxon>
        <taxon>Nocardioidaceae</taxon>
        <taxon>Mumia</taxon>
    </lineage>
</organism>
<dbReference type="OrthoDB" id="3202170at2"/>
<dbReference type="PRINTS" id="PR00038">
    <property type="entry name" value="HTHLUXR"/>
</dbReference>
<dbReference type="AlphaFoldDB" id="A0A5Q6RXG2"/>
<dbReference type="GO" id="GO:0006355">
    <property type="term" value="P:regulation of DNA-templated transcription"/>
    <property type="evidence" value="ECO:0007669"/>
    <property type="project" value="InterPro"/>
</dbReference>
<evidence type="ECO:0000256" key="2">
    <source>
        <dbReference type="ARBA" id="ARBA00022840"/>
    </source>
</evidence>
<dbReference type="InterPro" id="IPR000792">
    <property type="entry name" value="Tscrpt_reg_LuxR_C"/>
</dbReference>
<dbReference type="GO" id="GO:0004016">
    <property type="term" value="F:adenylate cyclase activity"/>
    <property type="evidence" value="ECO:0007669"/>
    <property type="project" value="TreeGrafter"/>
</dbReference>
<dbReference type="PROSITE" id="PS50043">
    <property type="entry name" value="HTH_LUXR_2"/>
    <property type="match status" value="1"/>
</dbReference>